<proteinExistence type="predicted"/>
<evidence type="ECO:0000259" key="2">
    <source>
        <dbReference type="Pfam" id="PF03372"/>
    </source>
</evidence>
<name>A0A380TF67_9ZZZZ</name>
<sequence>MRGGGAAPGPAAAGSEAESPTADRLRIATFNLENLGDSAQPHATLAERVRLLRPQLLRLRADVLCLQEVDAQRGSDGEPRRLDALDALLAGTPYAAFHRLTTFSRSHGGPRDKHNVVILSRLPIVNGRQVLHDLVQPPLYKAATGDGATAAITWDRPILHATLQAEAGWTLDVVNVHLRAPRAAFIEGGKASASVWRTMSGWAEGFFLAAVKAAGQALEVRLVVDQLFDADPEARIVVCGDFNADSHEAPVRTIRGDEEDAGNAHLAFRTLVPAERSLADSRRFSVLHHGRPRMLDHLLLSRALLAWYCGMEVHNEALGDEAVTPQALVGTPASFHAPLVAEFRVAAD</sequence>
<dbReference type="InterPro" id="IPR036691">
    <property type="entry name" value="Endo/exonu/phosph_ase_sf"/>
</dbReference>
<feature type="compositionally biased region" description="Low complexity" evidence="1">
    <location>
        <begin position="8"/>
        <end position="20"/>
    </location>
</feature>
<dbReference type="InterPro" id="IPR005135">
    <property type="entry name" value="Endo/exonuclease/phosphatase"/>
</dbReference>
<dbReference type="Gene3D" id="3.60.10.10">
    <property type="entry name" value="Endonuclease/exonuclease/phosphatase"/>
    <property type="match status" value="1"/>
</dbReference>
<organism evidence="3">
    <name type="scientific">metagenome</name>
    <dbReference type="NCBI Taxonomy" id="256318"/>
    <lineage>
        <taxon>unclassified sequences</taxon>
        <taxon>metagenomes</taxon>
    </lineage>
</organism>
<accession>A0A380TF67</accession>
<dbReference type="AlphaFoldDB" id="A0A380TF67"/>
<gene>
    <name evidence="3" type="ORF">DF3PB_2650006</name>
</gene>
<reference evidence="3" key="1">
    <citation type="submission" date="2018-07" db="EMBL/GenBank/DDBJ databases">
        <authorList>
            <person name="Quirk P.G."/>
            <person name="Krulwich T.A."/>
        </authorList>
    </citation>
    <scope>NUCLEOTIDE SEQUENCE</scope>
</reference>
<dbReference type="GO" id="GO:0003824">
    <property type="term" value="F:catalytic activity"/>
    <property type="evidence" value="ECO:0007669"/>
    <property type="project" value="InterPro"/>
</dbReference>
<protein>
    <recommendedName>
        <fullName evidence="2">Endonuclease/exonuclease/phosphatase domain-containing protein</fullName>
    </recommendedName>
</protein>
<dbReference type="EMBL" id="UIDG01000185">
    <property type="protein sequence ID" value="SUS06304.1"/>
    <property type="molecule type" value="Genomic_DNA"/>
</dbReference>
<dbReference type="SUPFAM" id="SSF56219">
    <property type="entry name" value="DNase I-like"/>
    <property type="match status" value="1"/>
</dbReference>
<evidence type="ECO:0000313" key="3">
    <source>
        <dbReference type="EMBL" id="SUS06304.1"/>
    </source>
</evidence>
<dbReference type="PANTHER" id="PTHR42834:SF1">
    <property type="entry name" value="ENDONUCLEASE_EXONUCLEASE_PHOSPHATASE FAMILY PROTEIN (AFU_ORTHOLOGUE AFUA_3G09210)"/>
    <property type="match status" value="1"/>
</dbReference>
<feature type="domain" description="Endonuclease/exonuclease/phosphatase" evidence="2">
    <location>
        <begin position="28"/>
        <end position="310"/>
    </location>
</feature>
<evidence type="ECO:0000256" key="1">
    <source>
        <dbReference type="SAM" id="MobiDB-lite"/>
    </source>
</evidence>
<feature type="region of interest" description="Disordered" evidence="1">
    <location>
        <begin position="1"/>
        <end position="20"/>
    </location>
</feature>
<dbReference type="PANTHER" id="PTHR42834">
    <property type="entry name" value="ENDONUCLEASE/EXONUCLEASE/PHOSPHATASE FAMILY PROTEIN (AFU_ORTHOLOGUE AFUA_3G09210)"/>
    <property type="match status" value="1"/>
</dbReference>
<dbReference type="Pfam" id="PF03372">
    <property type="entry name" value="Exo_endo_phos"/>
    <property type="match status" value="1"/>
</dbReference>